<name>A0ABD1YT68_9MARC</name>
<feature type="compositionally biased region" description="Basic and acidic residues" evidence="1">
    <location>
        <begin position="113"/>
        <end position="131"/>
    </location>
</feature>
<dbReference type="Proteomes" id="UP001605036">
    <property type="component" value="Unassembled WGS sequence"/>
</dbReference>
<evidence type="ECO:0000256" key="1">
    <source>
        <dbReference type="SAM" id="MobiDB-lite"/>
    </source>
</evidence>
<gene>
    <name evidence="2" type="ORF">R1flu_004428</name>
</gene>
<evidence type="ECO:0000313" key="2">
    <source>
        <dbReference type="EMBL" id="KAL2632949.1"/>
    </source>
</evidence>
<sequence>MTTPKTATAATKVEETKAAKDIATLPVAAFVVGSAEATKEVAPNSKGTHATNGTLTARDFRLRIEKAVKAGEFRTPKKEVKTSAKEVEAKEPVKEATETLVETSPSSDVVETPTEKEKSKVSEVEKTEEKPTGALVVEVTDKATEAPIVALVSEAETKPCTTEESVEVIAPTETKSVE</sequence>
<evidence type="ECO:0000313" key="3">
    <source>
        <dbReference type="Proteomes" id="UP001605036"/>
    </source>
</evidence>
<keyword evidence="3" id="KW-1185">Reference proteome</keyword>
<protein>
    <submittedName>
        <fullName evidence="2">Uncharacterized protein</fullName>
    </submittedName>
</protein>
<reference evidence="2 3" key="1">
    <citation type="submission" date="2024-09" db="EMBL/GenBank/DDBJ databases">
        <title>Chromosome-scale assembly of Riccia fluitans.</title>
        <authorList>
            <person name="Paukszto L."/>
            <person name="Sawicki J."/>
            <person name="Karawczyk K."/>
            <person name="Piernik-Szablinska J."/>
            <person name="Szczecinska M."/>
            <person name="Mazdziarz M."/>
        </authorList>
    </citation>
    <scope>NUCLEOTIDE SEQUENCE [LARGE SCALE GENOMIC DNA]</scope>
    <source>
        <strain evidence="2">Rf_01</strain>
        <tissue evidence="2">Aerial parts of the thallus</tissue>
    </source>
</reference>
<comment type="caution">
    <text evidence="2">The sequence shown here is derived from an EMBL/GenBank/DDBJ whole genome shotgun (WGS) entry which is preliminary data.</text>
</comment>
<feature type="region of interest" description="Disordered" evidence="1">
    <location>
        <begin position="77"/>
        <end position="133"/>
    </location>
</feature>
<proteinExistence type="predicted"/>
<dbReference type="EMBL" id="JBHFFA010000003">
    <property type="protein sequence ID" value="KAL2632949.1"/>
    <property type="molecule type" value="Genomic_DNA"/>
</dbReference>
<organism evidence="2 3">
    <name type="scientific">Riccia fluitans</name>
    <dbReference type="NCBI Taxonomy" id="41844"/>
    <lineage>
        <taxon>Eukaryota</taxon>
        <taxon>Viridiplantae</taxon>
        <taxon>Streptophyta</taxon>
        <taxon>Embryophyta</taxon>
        <taxon>Marchantiophyta</taxon>
        <taxon>Marchantiopsida</taxon>
        <taxon>Marchantiidae</taxon>
        <taxon>Marchantiales</taxon>
        <taxon>Ricciaceae</taxon>
        <taxon>Riccia</taxon>
    </lineage>
</organism>
<dbReference type="AlphaFoldDB" id="A0ABD1YT68"/>
<accession>A0ABD1YT68</accession>
<feature type="compositionally biased region" description="Basic and acidic residues" evidence="1">
    <location>
        <begin position="77"/>
        <end position="97"/>
    </location>
</feature>